<protein>
    <submittedName>
        <fullName evidence="2">Uncharacterized protein</fullName>
    </submittedName>
</protein>
<dbReference type="RefSeq" id="WP_103235218.1">
    <property type="nucleotide sequence ID" value="NZ_PPEG02000011.1"/>
</dbReference>
<feature type="chain" id="PRO_5016366192" evidence="1">
    <location>
        <begin position="19"/>
        <end position="310"/>
    </location>
</feature>
<evidence type="ECO:0000256" key="1">
    <source>
        <dbReference type="SAM" id="SignalP"/>
    </source>
</evidence>
<evidence type="ECO:0000313" key="2">
    <source>
        <dbReference type="EMBL" id="PWN58323.1"/>
    </source>
</evidence>
<dbReference type="AlphaFoldDB" id="A0A316WD77"/>
<organism evidence="2 3">
    <name type="scientific">Chryseobacterium viscerum</name>
    <dbReference type="NCBI Taxonomy" id="1037377"/>
    <lineage>
        <taxon>Bacteria</taxon>
        <taxon>Pseudomonadati</taxon>
        <taxon>Bacteroidota</taxon>
        <taxon>Flavobacteriia</taxon>
        <taxon>Flavobacteriales</taxon>
        <taxon>Weeksellaceae</taxon>
        <taxon>Chryseobacterium group</taxon>
        <taxon>Chryseobacterium</taxon>
    </lineage>
</organism>
<reference evidence="2 3" key="1">
    <citation type="submission" date="2018-04" db="EMBL/GenBank/DDBJ databases">
        <title>Chryseobacterium oncorhynchi 701B-08T from rainbow trout, and Chryseobacterium viscerum 687B-08T from diseased fish.</title>
        <authorList>
            <person name="Jeong J.-J."/>
            <person name="Lee Y.J."/>
            <person name="Pathiraja D."/>
            <person name="Park B."/>
            <person name="Choi I.-G."/>
            <person name="Kim K.D."/>
        </authorList>
    </citation>
    <scope>NUCLEOTIDE SEQUENCE [LARGE SCALE GENOMIC DNA]</scope>
    <source>
        <strain evidence="2 3">687B-08</strain>
    </source>
</reference>
<comment type="caution">
    <text evidence="2">The sequence shown here is derived from an EMBL/GenBank/DDBJ whole genome shotgun (WGS) entry which is preliminary data.</text>
</comment>
<feature type="signal peptide" evidence="1">
    <location>
        <begin position="1"/>
        <end position="18"/>
    </location>
</feature>
<gene>
    <name evidence="2" type="ORF">C1634_022465</name>
</gene>
<proteinExistence type="predicted"/>
<name>A0A316WD77_9FLAO</name>
<sequence>MKKTILPPAILLFGLCTAQVGINTANPKATFHIDGGKDNPINNDTPTIGQQTNDFVVTSNGNVGVATIAPTEKLEVNGKTKINDLPVNGTAGFTATKTLVASDTGVVGVLNGLPSSAYNGYQLTSLKGFDINNAFSRSYSYNELVSSNCFDGFGNYSPSSPLCAVPASTIFNEVYKFTFDKKSSNTEKYLQMNIDYYTLYNYKDNTVPPTAFYNNFMIKVMINDIIVKTYDSSISVPVGGGNTHNRSKSITADLSGINLNPTNNIVKIYYNVGPNIFKANTGTSAGNFVANAPYLLTQYVQDFSFQLYEK</sequence>
<dbReference type="Proteomes" id="UP000236413">
    <property type="component" value="Unassembled WGS sequence"/>
</dbReference>
<evidence type="ECO:0000313" key="3">
    <source>
        <dbReference type="Proteomes" id="UP000236413"/>
    </source>
</evidence>
<keyword evidence="1" id="KW-0732">Signal</keyword>
<accession>A0A316WD77</accession>
<dbReference type="EMBL" id="PPEG02000011">
    <property type="protein sequence ID" value="PWN58323.1"/>
    <property type="molecule type" value="Genomic_DNA"/>
</dbReference>